<dbReference type="Pfam" id="PF08241">
    <property type="entry name" value="Methyltransf_11"/>
    <property type="match status" value="1"/>
</dbReference>
<proteinExistence type="predicted"/>
<dbReference type="GO" id="GO:0032259">
    <property type="term" value="P:methylation"/>
    <property type="evidence" value="ECO:0007669"/>
    <property type="project" value="UniProtKB-KW"/>
</dbReference>
<evidence type="ECO:0000259" key="1">
    <source>
        <dbReference type="Pfam" id="PF08241"/>
    </source>
</evidence>
<name>A0A8J7RQM0_9HYPH</name>
<dbReference type="PANTHER" id="PTHR43591">
    <property type="entry name" value="METHYLTRANSFERASE"/>
    <property type="match status" value="1"/>
</dbReference>
<dbReference type="GO" id="GO:0008757">
    <property type="term" value="F:S-adenosylmethionine-dependent methyltransferase activity"/>
    <property type="evidence" value="ECO:0007669"/>
    <property type="project" value="InterPro"/>
</dbReference>
<evidence type="ECO:0000313" key="3">
    <source>
        <dbReference type="Proteomes" id="UP000666240"/>
    </source>
</evidence>
<accession>A0A8J7RQM0</accession>
<dbReference type="EMBL" id="JAGIYY010000013">
    <property type="protein sequence ID" value="MBP0441366.1"/>
    <property type="molecule type" value="Genomic_DNA"/>
</dbReference>
<dbReference type="Gene3D" id="3.40.50.150">
    <property type="entry name" value="Vaccinia Virus protein VP39"/>
    <property type="match status" value="1"/>
</dbReference>
<dbReference type="RefSeq" id="WP_209337391.1">
    <property type="nucleotide sequence ID" value="NZ_JAGIYY010000013.1"/>
</dbReference>
<protein>
    <submittedName>
        <fullName evidence="2">Class I SAM-dependent methyltransferase</fullName>
    </submittedName>
</protein>
<reference evidence="2" key="1">
    <citation type="submission" date="2021-03" db="EMBL/GenBank/DDBJ databases">
        <title>Genome sequencing and assembly of Tianweitania sediminis.</title>
        <authorList>
            <person name="Chhetri G."/>
        </authorList>
    </citation>
    <scope>NUCLEOTIDE SEQUENCE</scope>
    <source>
        <strain evidence="2">Z8</strain>
    </source>
</reference>
<evidence type="ECO:0000313" key="2">
    <source>
        <dbReference type="EMBL" id="MBP0441366.1"/>
    </source>
</evidence>
<gene>
    <name evidence="2" type="ORF">J5Y06_22205</name>
</gene>
<keyword evidence="2" id="KW-0808">Transferase</keyword>
<dbReference type="InterPro" id="IPR029063">
    <property type="entry name" value="SAM-dependent_MTases_sf"/>
</dbReference>
<organism evidence="2 3">
    <name type="scientific">Tianweitania sediminis</name>
    <dbReference type="NCBI Taxonomy" id="1502156"/>
    <lineage>
        <taxon>Bacteria</taxon>
        <taxon>Pseudomonadati</taxon>
        <taxon>Pseudomonadota</taxon>
        <taxon>Alphaproteobacteria</taxon>
        <taxon>Hyphomicrobiales</taxon>
        <taxon>Phyllobacteriaceae</taxon>
        <taxon>Tianweitania</taxon>
    </lineage>
</organism>
<keyword evidence="3" id="KW-1185">Reference proteome</keyword>
<feature type="domain" description="Methyltransferase type 11" evidence="1">
    <location>
        <begin position="104"/>
        <end position="197"/>
    </location>
</feature>
<dbReference type="AlphaFoldDB" id="A0A8J7RQM0"/>
<dbReference type="CDD" id="cd02440">
    <property type="entry name" value="AdoMet_MTases"/>
    <property type="match status" value="1"/>
</dbReference>
<dbReference type="SUPFAM" id="SSF53335">
    <property type="entry name" value="S-adenosyl-L-methionine-dependent methyltransferases"/>
    <property type="match status" value="1"/>
</dbReference>
<keyword evidence="2" id="KW-0489">Methyltransferase</keyword>
<comment type="caution">
    <text evidence="2">The sequence shown here is derived from an EMBL/GenBank/DDBJ whole genome shotgun (WGS) entry which is preliminary data.</text>
</comment>
<sequence>MTLERLTRLLAYANPYAESLPLRPPVGVPASFIDPSYLANNVFWQEDDLEDRIRCDTAPIPHADNREGYHGDYHLAFWLGGYRDYRRAVDTFTQYGVEPRRVFEFGCATARVLRHFYFQAGAECWGCDFKPSNAEWMMRYLPKPFKVWQNDYYPRLPVEDNYFDAVTAFSVFTHIDETESGWLLELRRILKPGGIAYLSIHNEETWKIKDSNLLTTVRDYLTPEIADSPTLPVGKTVATFRQDDPYRCNVFHSREYINHVWGRYFDILDILPLRLDKQAIVVCRKQ</sequence>
<dbReference type="InterPro" id="IPR013216">
    <property type="entry name" value="Methyltransf_11"/>
</dbReference>
<dbReference type="Proteomes" id="UP000666240">
    <property type="component" value="Unassembled WGS sequence"/>
</dbReference>